<dbReference type="OrthoDB" id="9885029at2"/>
<feature type="transmembrane region" description="Helical" evidence="1">
    <location>
        <begin position="55"/>
        <end position="77"/>
    </location>
</feature>
<dbReference type="STRING" id="171291.SAMN02745154_00350"/>
<proteinExistence type="predicted"/>
<protein>
    <submittedName>
        <fullName evidence="2">Uncharacterized protein</fullName>
    </submittedName>
</protein>
<dbReference type="AlphaFoldDB" id="A0A1T4L7E8"/>
<feature type="transmembrane region" description="Helical" evidence="1">
    <location>
        <begin position="135"/>
        <end position="156"/>
    </location>
</feature>
<accession>A0A1T4L7E8</accession>
<keyword evidence="3" id="KW-1185">Reference proteome</keyword>
<evidence type="ECO:0000313" key="2">
    <source>
        <dbReference type="EMBL" id="SJZ50470.1"/>
    </source>
</evidence>
<evidence type="ECO:0000256" key="1">
    <source>
        <dbReference type="SAM" id="Phobius"/>
    </source>
</evidence>
<keyword evidence="1" id="KW-1133">Transmembrane helix</keyword>
<keyword evidence="1" id="KW-0472">Membrane</keyword>
<organism evidence="2 3">
    <name type="scientific">Mycoplasmopsis verecunda</name>
    <dbReference type="NCBI Taxonomy" id="171291"/>
    <lineage>
        <taxon>Bacteria</taxon>
        <taxon>Bacillati</taxon>
        <taxon>Mycoplasmatota</taxon>
        <taxon>Mycoplasmoidales</taxon>
        <taxon>Metamycoplasmataceae</taxon>
        <taxon>Mycoplasmopsis</taxon>
    </lineage>
</organism>
<evidence type="ECO:0000313" key="3">
    <source>
        <dbReference type="Proteomes" id="UP000190389"/>
    </source>
</evidence>
<dbReference type="RefSeq" id="WP_078747086.1">
    <property type="nucleotide sequence ID" value="NZ_CP137850.1"/>
</dbReference>
<reference evidence="3" key="1">
    <citation type="submission" date="2017-02" db="EMBL/GenBank/DDBJ databases">
        <authorList>
            <person name="Varghese N."/>
            <person name="Submissions S."/>
        </authorList>
    </citation>
    <scope>NUCLEOTIDE SEQUENCE [LARGE SCALE GENOMIC DNA]</scope>
    <source>
        <strain evidence="3">ATCC 27862</strain>
    </source>
</reference>
<name>A0A1T4L7E8_9BACT</name>
<dbReference type="EMBL" id="FUXF01000009">
    <property type="protein sequence ID" value="SJZ50470.1"/>
    <property type="molecule type" value="Genomic_DNA"/>
</dbReference>
<keyword evidence="1" id="KW-0812">Transmembrane</keyword>
<feature type="transmembrane region" description="Helical" evidence="1">
    <location>
        <begin position="21"/>
        <end position="43"/>
    </location>
</feature>
<gene>
    <name evidence="2" type="ORF">SAMN02745154_00350</name>
</gene>
<sequence>MNKFIYKSGLKLKNELSSLRFYLINLVYLIIYFAIVLAFYLVNKQHWDYAKMIDAFSVPAFVTFLISLFALIIKLGYFEKTFSKFKIALNNFSDSREQKELKKMSNEHKRKYLEKKEEIRKKQELQKALHPKTKFPFVFASTIYFIISIVFIIVIYA</sequence>
<dbReference type="Proteomes" id="UP000190389">
    <property type="component" value="Unassembled WGS sequence"/>
</dbReference>